<evidence type="ECO:0000313" key="4">
    <source>
        <dbReference type="Proteomes" id="UP000887013"/>
    </source>
</evidence>
<dbReference type="Proteomes" id="UP000887013">
    <property type="component" value="Unassembled WGS sequence"/>
</dbReference>
<protein>
    <submittedName>
        <fullName evidence="3">TD and POZ domain-containing protein 1</fullName>
    </submittedName>
</protein>
<dbReference type="Pfam" id="PF22486">
    <property type="entry name" value="MATH_2"/>
    <property type="match status" value="2"/>
</dbReference>
<dbReference type="AlphaFoldDB" id="A0A8X6MVP6"/>
<name>A0A8X6MVP6_NEPPI</name>
<evidence type="ECO:0000259" key="1">
    <source>
        <dbReference type="PROSITE" id="PS50097"/>
    </source>
</evidence>
<feature type="domain" description="MATH" evidence="2">
    <location>
        <begin position="510"/>
        <end position="639"/>
    </location>
</feature>
<dbReference type="CDD" id="cd18186">
    <property type="entry name" value="BTB_POZ_ZBTB_KLHL-like"/>
    <property type="match status" value="2"/>
</dbReference>
<dbReference type="InterPro" id="IPR002083">
    <property type="entry name" value="MATH/TRAF_dom"/>
</dbReference>
<dbReference type="SUPFAM" id="SSF54695">
    <property type="entry name" value="POZ domain"/>
    <property type="match status" value="2"/>
</dbReference>
<organism evidence="3 4">
    <name type="scientific">Nephila pilipes</name>
    <name type="common">Giant wood spider</name>
    <name type="synonym">Nephila maculata</name>
    <dbReference type="NCBI Taxonomy" id="299642"/>
    <lineage>
        <taxon>Eukaryota</taxon>
        <taxon>Metazoa</taxon>
        <taxon>Ecdysozoa</taxon>
        <taxon>Arthropoda</taxon>
        <taxon>Chelicerata</taxon>
        <taxon>Arachnida</taxon>
        <taxon>Araneae</taxon>
        <taxon>Araneomorphae</taxon>
        <taxon>Entelegynae</taxon>
        <taxon>Araneoidea</taxon>
        <taxon>Nephilidae</taxon>
        <taxon>Nephila</taxon>
    </lineage>
</organism>
<keyword evidence="4" id="KW-1185">Reference proteome</keyword>
<comment type="caution">
    <text evidence="3">The sequence shown here is derived from an EMBL/GenBank/DDBJ whole genome shotgun (WGS) entry which is preliminary data.</text>
</comment>
<gene>
    <name evidence="3" type="primary">Tdpoz1</name>
    <name evidence="3" type="ORF">NPIL_383951</name>
</gene>
<dbReference type="PROSITE" id="PS50144">
    <property type="entry name" value="MATH"/>
    <property type="match status" value="2"/>
</dbReference>
<accession>A0A8X6MVP6</accession>
<dbReference type="CDD" id="cd00121">
    <property type="entry name" value="MATH"/>
    <property type="match status" value="2"/>
</dbReference>
<sequence>MAFNVNSEIEACVTFLWNIENYSYNWHDKGDFIQSSVFDVRSIMNISWCLVLEPQGEGNENYLSLSLNPMLEDESFIIELECELSLLAEDGSTLHTIPKERKNINSETIWEFCELVSLEEVLISKRELFLSQDTLRTRCRLWRTDGETMAPANFFSRSVLSVQKRNFLWNIEKFSYLTSDDKANYVLKTESKEDSSFDIGLIDDGGIFIMIKCSDEVLKFKFQTFIINIIGSKIDCEILEFFPVEGNNSKMYKLPFTKKYLLENKDLYLKDDVLSLYCESSWCDGYEFQKMEIIELGIISPCSSNLSFRMPCISDTSVEHSDSMADLKDFERLCNEGIHSDVKLRTASETFSVHKAILSARSPVFQKMFATDMEKSTRECVDISYLENETVAQMLLYMYTNTFEHLCWESVLKLYVVAVKYEMISLKSKCSEFLKLNLCPNNLCGVLGMAGLYADSYLKGVAQDYALEHEEEEQVSVTYLIHYFDERTVVDSGYQSLTMASKQGSESEAYATFLWNIENFSYSWHNYNEFIESPVFIVESINNISWTLRLYPREGSSQDFLSFSLYGIRKDDSSIAELECDLEFLVKDKSNQLITPRSRVTWQNQTLGGPEAFIRREEVITTENETTQVDDTVKTRCRLWSTEVKKVTPVTFFARTVLSVHKINFLWDIERFSSLKPGDENTFDVTFESDLETDKISLYLKVNEDDDITIYVQPISLNVTFIKFHTFVTDMNATKIDCRKYETLLSEINDDVLCVLPFSKKYLMDYNDIYLKNDVLSLYCECSWSKGYEIDKIERIDLGTKPSKSVAVVEQSDNIVDLKDFKCLYIKGIHSDLNLRTASETFSVHKAILSARSPVFRKMFMKDIEESTRQCVDIPHLEDETVRRMLLFMYTNTLKDLQWESASKLYIAAVKYEMVSLKSKCSGFLLNNLSLRNLCDILALAESHADSNLKEAAQDYALKHEEVFRSKEWGAFMENHPTLAVKTMHRKWSKS</sequence>
<dbReference type="Gene3D" id="3.30.710.10">
    <property type="entry name" value="Potassium Channel Kv1.1, Chain A"/>
    <property type="match status" value="2"/>
</dbReference>
<evidence type="ECO:0000313" key="3">
    <source>
        <dbReference type="EMBL" id="GFS80042.1"/>
    </source>
</evidence>
<dbReference type="InterPro" id="IPR011333">
    <property type="entry name" value="SKP1/BTB/POZ_sf"/>
</dbReference>
<dbReference type="OrthoDB" id="6427915at2759"/>
<feature type="domain" description="BTB" evidence="1">
    <location>
        <begin position="340"/>
        <end position="401"/>
    </location>
</feature>
<dbReference type="InterPro" id="IPR000210">
    <property type="entry name" value="BTB/POZ_dom"/>
</dbReference>
<dbReference type="SUPFAM" id="SSF49599">
    <property type="entry name" value="TRAF domain-like"/>
    <property type="match status" value="2"/>
</dbReference>
<dbReference type="Gene3D" id="2.60.210.10">
    <property type="entry name" value="Apoptosis, Tumor Necrosis Factor Receptor Associated Protein 2, Chain A"/>
    <property type="match status" value="2"/>
</dbReference>
<dbReference type="Gene3D" id="1.25.40.420">
    <property type="match status" value="1"/>
</dbReference>
<proteinExistence type="predicted"/>
<dbReference type="PANTHER" id="PTHR24413">
    <property type="entry name" value="SPECKLE-TYPE POZ PROTEIN"/>
    <property type="match status" value="1"/>
</dbReference>
<dbReference type="InterPro" id="IPR008974">
    <property type="entry name" value="TRAF-like"/>
</dbReference>
<dbReference type="PROSITE" id="PS50097">
    <property type="entry name" value="BTB"/>
    <property type="match status" value="2"/>
</dbReference>
<feature type="domain" description="BTB" evidence="1">
    <location>
        <begin position="831"/>
        <end position="898"/>
    </location>
</feature>
<reference evidence="3" key="1">
    <citation type="submission" date="2020-08" db="EMBL/GenBank/DDBJ databases">
        <title>Multicomponent nature underlies the extraordinary mechanical properties of spider dragline silk.</title>
        <authorList>
            <person name="Kono N."/>
            <person name="Nakamura H."/>
            <person name="Mori M."/>
            <person name="Yoshida Y."/>
            <person name="Ohtoshi R."/>
            <person name="Malay A.D."/>
            <person name="Moran D.A.P."/>
            <person name="Tomita M."/>
            <person name="Numata K."/>
            <person name="Arakawa K."/>
        </authorList>
    </citation>
    <scope>NUCLEOTIDE SEQUENCE</scope>
</reference>
<dbReference type="SMART" id="SM00225">
    <property type="entry name" value="BTB"/>
    <property type="match status" value="2"/>
</dbReference>
<feature type="domain" description="MATH" evidence="2">
    <location>
        <begin position="12"/>
        <end position="141"/>
    </location>
</feature>
<dbReference type="GO" id="GO:0030163">
    <property type="term" value="P:protein catabolic process"/>
    <property type="evidence" value="ECO:0007669"/>
    <property type="project" value="UniProtKB-ARBA"/>
</dbReference>
<dbReference type="EMBL" id="BMAW01051374">
    <property type="protein sequence ID" value="GFS80042.1"/>
    <property type="molecule type" value="Genomic_DNA"/>
</dbReference>
<dbReference type="Pfam" id="PF00651">
    <property type="entry name" value="BTB"/>
    <property type="match status" value="2"/>
</dbReference>
<evidence type="ECO:0000259" key="2">
    <source>
        <dbReference type="PROSITE" id="PS50144"/>
    </source>
</evidence>
<dbReference type="SMART" id="SM00061">
    <property type="entry name" value="MATH"/>
    <property type="match status" value="2"/>
</dbReference>